<keyword evidence="3" id="KW-1185">Reference proteome</keyword>
<evidence type="ECO:0000313" key="2">
    <source>
        <dbReference type="EMBL" id="KAH7142799.1"/>
    </source>
</evidence>
<organism evidence="2 3">
    <name type="scientific">Dactylonectria estremocensis</name>
    <dbReference type="NCBI Taxonomy" id="1079267"/>
    <lineage>
        <taxon>Eukaryota</taxon>
        <taxon>Fungi</taxon>
        <taxon>Dikarya</taxon>
        <taxon>Ascomycota</taxon>
        <taxon>Pezizomycotina</taxon>
        <taxon>Sordariomycetes</taxon>
        <taxon>Hypocreomycetidae</taxon>
        <taxon>Hypocreales</taxon>
        <taxon>Nectriaceae</taxon>
        <taxon>Dactylonectria</taxon>
    </lineage>
</organism>
<dbReference type="EMBL" id="JAGMUU010000011">
    <property type="protein sequence ID" value="KAH7142799.1"/>
    <property type="molecule type" value="Genomic_DNA"/>
</dbReference>
<comment type="caution">
    <text evidence="2">The sequence shown here is derived from an EMBL/GenBank/DDBJ whole genome shotgun (WGS) entry which is preliminary data.</text>
</comment>
<sequence length="242" mass="26314">MNVGVNRVDVDVRTIEAVLFNDIHVRLDLHVVGCVFPSRVARDAIDKVLFSIEGRAKGPGSGVGQWEGKRGSFPGSSTMSPGPASKSESVIEIENLTDQFRRLDARNRENLALAGLGIRTSAAIFEAAQKQYEEARGERNPAWRGTVDASALAGLCIRTSANILEATEREYDPAKVDRRSRRRQSQKPGAVSEGQIASEAEDAAEPEGRVNPVGPSHQPEWKRADPGSIGQLALKHNRTVVR</sequence>
<protein>
    <submittedName>
        <fullName evidence="2">Uncharacterized protein</fullName>
    </submittedName>
</protein>
<gene>
    <name evidence="2" type="ORF">B0J13DRAFT_636504</name>
</gene>
<dbReference type="OrthoDB" id="5106470at2759"/>
<feature type="region of interest" description="Disordered" evidence="1">
    <location>
        <begin position="171"/>
        <end position="242"/>
    </location>
</feature>
<accession>A0A9P9J597</accession>
<evidence type="ECO:0000313" key="3">
    <source>
        <dbReference type="Proteomes" id="UP000717696"/>
    </source>
</evidence>
<name>A0A9P9J597_9HYPO</name>
<reference evidence="2" key="1">
    <citation type="journal article" date="2021" name="Nat. Commun.">
        <title>Genetic determinants of endophytism in the Arabidopsis root mycobiome.</title>
        <authorList>
            <person name="Mesny F."/>
            <person name="Miyauchi S."/>
            <person name="Thiergart T."/>
            <person name="Pickel B."/>
            <person name="Atanasova L."/>
            <person name="Karlsson M."/>
            <person name="Huettel B."/>
            <person name="Barry K.W."/>
            <person name="Haridas S."/>
            <person name="Chen C."/>
            <person name="Bauer D."/>
            <person name="Andreopoulos W."/>
            <person name="Pangilinan J."/>
            <person name="LaButti K."/>
            <person name="Riley R."/>
            <person name="Lipzen A."/>
            <person name="Clum A."/>
            <person name="Drula E."/>
            <person name="Henrissat B."/>
            <person name="Kohler A."/>
            <person name="Grigoriev I.V."/>
            <person name="Martin F.M."/>
            <person name="Hacquard S."/>
        </authorList>
    </citation>
    <scope>NUCLEOTIDE SEQUENCE</scope>
    <source>
        <strain evidence="2">MPI-CAGE-AT-0021</strain>
    </source>
</reference>
<feature type="region of interest" description="Disordered" evidence="1">
    <location>
        <begin position="58"/>
        <end position="88"/>
    </location>
</feature>
<evidence type="ECO:0000256" key="1">
    <source>
        <dbReference type="SAM" id="MobiDB-lite"/>
    </source>
</evidence>
<dbReference type="AlphaFoldDB" id="A0A9P9J597"/>
<dbReference type="Proteomes" id="UP000717696">
    <property type="component" value="Unassembled WGS sequence"/>
</dbReference>
<proteinExistence type="predicted"/>